<keyword evidence="2" id="KW-1185">Reference proteome</keyword>
<name>A0ABM0JSJ1_APLCA</name>
<sequence length="332" mass="35862">MLYLEKGGVTNTLELSEAQQVRKMTDDLSGTQLEICWSKKKTKTIFICPTSADCESWVRALRTAMVHKDSGDGAMRNRPNSSSTFYFSSDNDDSVYATISNSKVKPVSDPPQQSKETVSISSEYSLPDDSVPDSSENVTGIYEDVEPSFGNNVAGKCSSDVAVEEPCDEDGDGLYSDAFTEKKAQQGNSTLSCGLYTDASSMKKALQGNATLSSVTSSPVSHKLSDSEEVSEHPVSEGNEDNEVLADDGDDNTGLFEIMSEALSGTDDDVELKDLELPLRAEDHQPLQALSDFLDNNKSVCRASSSAIVSSLDEEDPVTKLKLYLASLNFSS</sequence>
<dbReference type="RefSeq" id="XP_005100505.2">
    <property type="nucleotide sequence ID" value="XM_005100448.3"/>
</dbReference>
<evidence type="ECO:0000313" key="2">
    <source>
        <dbReference type="Proteomes" id="UP000694888"/>
    </source>
</evidence>
<feature type="compositionally biased region" description="Polar residues" evidence="1">
    <location>
        <begin position="210"/>
        <end position="220"/>
    </location>
</feature>
<evidence type="ECO:0000313" key="3">
    <source>
        <dbReference type="RefSeq" id="XP_005100505.2"/>
    </source>
</evidence>
<reference evidence="3" key="1">
    <citation type="submission" date="2025-08" db="UniProtKB">
        <authorList>
            <consortium name="RefSeq"/>
        </authorList>
    </citation>
    <scope>IDENTIFICATION</scope>
</reference>
<evidence type="ECO:0000256" key="1">
    <source>
        <dbReference type="SAM" id="MobiDB-lite"/>
    </source>
</evidence>
<feature type="compositionally biased region" description="Polar residues" evidence="1">
    <location>
        <begin position="110"/>
        <end position="124"/>
    </location>
</feature>
<dbReference type="Proteomes" id="UP000694888">
    <property type="component" value="Unplaced"/>
</dbReference>
<accession>A0ABM0JSJ1</accession>
<gene>
    <name evidence="3" type="primary">LOC101850727</name>
</gene>
<organism evidence="2 3">
    <name type="scientific">Aplysia californica</name>
    <name type="common">California sea hare</name>
    <dbReference type="NCBI Taxonomy" id="6500"/>
    <lineage>
        <taxon>Eukaryota</taxon>
        <taxon>Metazoa</taxon>
        <taxon>Spiralia</taxon>
        <taxon>Lophotrochozoa</taxon>
        <taxon>Mollusca</taxon>
        <taxon>Gastropoda</taxon>
        <taxon>Heterobranchia</taxon>
        <taxon>Euthyneura</taxon>
        <taxon>Tectipleura</taxon>
        <taxon>Aplysiida</taxon>
        <taxon>Aplysioidea</taxon>
        <taxon>Aplysiidae</taxon>
        <taxon>Aplysia</taxon>
    </lineage>
</organism>
<feature type="compositionally biased region" description="Basic and acidic residues" evidence="1">
    <location>
        <begin position="223"/>
        <end position="235"/>
    </location>
</feature>
<dbReference type="GeneID" id="101850727"/>
<feature type="region of interest" description="Disordered" evidence="1">
    <location>
        <begin position="210"/>
        <end position="249"/>
    </location>
</feature>
<feature type="region of interest" description="Disordered" evidence="1">
    <location>
        <begin position="101"/>
        <end position="138"/>
    </location>
</feature>
<proteinExistence type="predicted"/>
<feature type="compositionally biased region" description="Acidic residues" evidence="1">
    <location>
        <begin position="238"/>
        <end position="249"/>
    </location>
</feature>
<protein>
    <submittedName>
        <fullName evidence="3">Uncharacterized protein LOC101850727</fullName>
    </submittedName>
</protein>